<organism evidence="3 4">
    <name type="scientific">Phytophthora lilii</name>
    <dbReference type="NCBI Taxonomy" id="2077276"/>
    <lineage>
        <taxon>Eukaryota</taxon>
        <taxon>Sar</taxon>
        <taxon>Stramenopiles</taxon>
        <taxon>Oomycota</taxon>
        <taxon>Peronosporomycetes</taxon>
        <taxon>Peronosporales</taxon>
        <taxon>Peronosporaceae</taxon>
        <taxon>Phytophthora</taxon>
    </lineage>
</organism>
<reference evidence="3" key="1">
    <citation type="submission" date="2023-04" db="EMBL/GenBank/DDBJ databases">
        <title>Phytophthora lilii NBRC 32176.</title>
        <authorList>
            <person name="Ichikawa N."/>
            <person name="Sato H."/>
            <person name="Tonouchi N."/>
        </authorList>
    </citation>
    <scope>NUCLEOTIDE SEQUENCE</scope>
    <source>
        <strain evidence="3">NBRC 32176</strain>
    </source>
</reference>
<evidence type="ECO:0000256" key="1">
    <source>
        <dbReference type="SAM" id="Phobius"/>
    </source>
</evidence>
<feature type="domain" description="SGNH hydrolase-type esterase" evidence="2">
    <location>
        <begin position="63"/>
        <end position="193"/>
    </location>
</feature>
<dbReference type="InterPro" id="IPR045136">
    <property type="entry name" value="Iah1-like"/>
</dbReference>
<proteinExistence type="predicted"/>
<keyword evidence="1" id="KW-1133">Transmembrane helix</keyword>
<name>A0A9W6YHM5_9STRA</name>
<dbReference type="SUPFAM" id="SSF52266">
    <property type="entry name" value="SGNH hydrolase"/>
    <property type="match status" value="1"/>
</dbReference>
<comment type="caution">
    <text evidence="3">The sequence shown here is derived from an EMBL/GenBank/DDBJ whole genome shotgun (WGS) entry which is preliminary data.</text>
</comment>
<evidence type="ECO:0000313" key="3">
    <source>
        <dbReference type="EMBL" id="GMF64601.1"/>
    </source>
</evidence>
<dbReference type="Gene3D" id="3.40.50.1110">
    <property type="entry name" value="SGNH hydrolase"/>
    <property type="match status" value="1"/>
</dbReference>
<dbReference type="EMBL" id="BSXW01012420">
    <property type="protein sequence ID" value="GMF64601.1"/>
    <property type="molecule type" value="Genomic_DNA"/>
</dbReference>
<sequence length="222" mass="24777">MGAFHEKEMPSPVLPVKRVPSKAKHYSLALFALAACMAWSMGAWESVLERATVRPRLRPVLLLLGDSLTEKGTIPKSTGWVTLLQNEYQRPATVIPRGLSGYNTRWYLNYGIPIIQGEISSGAYMPAFVTIWLGANDAALPNGSSPAQHVPVESYKQNLTTIVQSVKTMAPDTSILLITPPYVDDFVQDKRSQRYKGRKVWLATPMLWPQFTPKRALRQPPT</sequence>
<dbReference type="InterPro" id="IPR036514">
    <property type="entry name" value="SGNH_hydro_sf"/>
</dbReference>
<dbReference type="PANTHER" id="PTHR14209">
    <property type="entry name" value="ISOAMYL ACETATE-HYDROLYZING ESTERASE 1"/>
    <property type="match status" value="1"/>
</dbReference>
<keyword evidence="1" id="KW-0812">Transmembrane</keyword>
<keyword evidence="4" id="KW-1185">Reference proteome</keyword>
<evidence type="ECO:0000259" key="2">
    <source>
        <dbReference type="Pfam" id="PF13472"/>
    </source>
</evidence>
<protein>
    <submittedName>
        <fullName evidence="3">Unnamed protein product</fullName>
    </submittedName>
</protein>
<gene>
    <name evidence="3" type="ORF">Plil01_001738400</name>
</gene>
<dbReference type="Proteomes" id="UP001165083">
    <property type="component" value="Unassembled WGS sequence"/>
</dbReference>
<dbReference type="OrthoDB" id="671439at2759"/>
<dbReference type="InterPro" id="IPR013830">
    <property type="entry name" value="SGNH_hydro"/>
</dbReference>
<keyword evidence="1" id="KW-0472">Membrane</keyword>
<dbReference type="PANTHER" id="PTHR14209:SF19">
    <property type="entry name" value="ISOAMYL ACETATE-HYDROLYZING ESTERASE 1 HOMOLOG"/>
    <property type="match status" value="1"/>
</dbReference>
<evidence type="ECO:0000313" key="4">
    <source>
        <dbReference type="Proteomes" id="UP001165083"/>
    </source>
</evidence>
<feature type="transmembrane region" description="Helical" evidence="1">
    <location>
        <begin position="26"/>
        <end position="48"/>
    </location>
</feature>
<dbReference type="AlphaFoldDB" id="A0A9W6YHM5"/>
<accession>A0A9W6YHM5</accession>
<dbReference type="Pfam" id="PF13472">
    <property type="entry name" value="Lipase_GDSL_2"/>
    <property type="match status" value="1"/>
</dbReference>